<evidence type="ECO:0000256" key="9">
    <source>
        <dbReference type="ARBA" id="ARBA00030390"/>
    </source>
</evidence>
<dbReference type="GO" id="GO:0006508">
    <property type="term" value="P:proteolysis"/>
    <property type="evidence" value="ECO:0007669"/>
    <property type="project" value="UniProtKB-KW"/>
</dbReference>
<keyword evidence="12" id="KW-1185">Reference proteome</keyword>
<organism evidence="12 13">
    <name type="scientific">Romanomermis culicivorax</name>
    <name type="common">Nematode worm</name>
    <dbReference type="NCBI Taxonomy" id="13658"/>
    <lineage>
        <taxon>Eukaryota</taxon>
        <taxon>Metazoa</taxon>
        <taxon>Ecdysozoa</taxon>
        <taxon>Nematoda</taxon>
        <taxon>Enoplea</taxon>
        <taxon>Dorylaimia</taxon>
        <taxon>Mermithida</taxon>
        <taxon>Mermithoidea</taxon>
        <taxon>Mermithidae</taxon>
        <taxon>Romanomermis</taxon>
    </lineage>
</organism>
<dbReference type="PANTHER" id="PTHR13604:SF0">
    <property type="entry name" value="ABASIC SITE PROCESSING PROTEIN HMCES"/>
    <property type="match status" value="1"/>
</dbReference>
<keyword evidence="4" id="KW-0227">DNA damage</keyword>
<evidence type="ECO:0000256" key="3">
    <source>
        <dbReference type="ARBA" id="ARBA00022670"/>
    </source>
</evidence>
<dbReference type="InterPro" id="IPR036590">
    <property type="entry name" value="SRAP-like"/>
</dbReference>
<dbReference type="GO" id="GO:0003697">
    <property type="term" value="F:single-stranded DNA binding"/>
    <property type="evidence" value="ECO:0007669"/>
    <property type="project" value="InterPro"/>
</dbReference>
<dbReference type="WBParaSite" id="nRc.2.0.1.t06605-RA">
    <property type="protein sequence ID" value="nRc.2.0.1.t06605-RA"/>
    <property type="gene ID" value="nRc.2.0.1.g06605"/>
</dbReference>
<evidence type="ECO:0000256" key="1">
    <source>
        <dbReference type="ARBA" id="ARBA00008136"/>
    </source>
</evidence>
<sequence length="104" mass="12187">MEMKWGLIPNWSKGDQSTQMSYRMEKYPIHTFTVITVPSSKIIASIHDRMPAILPDWDSVQKWLDCNHVSVDEIFQQGTAYAQNGKRSRYSYYGKEAKDFQLKH</sequence>
<name>A0A915HXQ7_ROMCU</name>
<evidence type="ECO:0000256" key="8">
    <source>
        <dbReference type="ARBA" id="ARBA00023239"/>
    </source>
</evidence>
<evidence type="ECO:0000256" key="7">
    <source>
        <dbReference type="ARBA" id="ARBA00023125"/>
    </source>
</evidence>
<keyword evidence="6" id="KW-0190">Covalent protein-DNA linkage</keyword>
<dbReference type="Gene3D" id="3.90.1680.10">
    <property type="entry name" value="SOS response associated peptidase-like"/>
    <property type="match status" value="1"/>
</dbReference>
<protein>
    <recommendedName>
        <fullName evidence="2">Abasic site processing protein HMCES</fullName>
    </recommendedName>
    <alternativeName>
        <fullName evidence="9">Embryonic stem cell-specific 5-hydroxymethylcytosine-binding protein</fullName>
    </alternativeName>
    <alternativeName>
        <fullName evidence="10">Peptidase HMCES</fullName>
    </alternativeName>
    <alternativeName>
        <fullName evidence="11">SRAP domain-containing protein 1</fullName>
    </alternativeName>
</protein>
<dbReference type="GO" id="GO:0008233">
    <property type="term" value="F:peptidase activity"/>
    <property type="evidence" value="ECO:0007669"/>
    <property type="project" value="UniProtKB-KW"/>
</dbReference>
<dbReference type="GO" id="GO:0016829">
    <property type="term" value="F:lyase activity"/>
    <property type="evidence" value="ECO:0007669"/>
    <property type="project" value="UniProtKB-KW"/>
</dbReference>
<dbReference type="SUPFAM" id="SSF143081">
    <property type="entry name" value="BB1717-like"/>
    <property type="match status" value="1"/>
</dbReference>
<comment type="similarity">
    <text evidence="1">Belongs to the SOS response-associated peptidase family.</text>
</comment>
<keyword evidence="5" id="KW-0378">Hydrolase</keyword>
<evidence type="ECO:0000256" key="5">
    <source>
        <dbReference type="ARBA" id="ARBA00022801"/>
    </source>
</evidence>
<evidence type="ECO:0000256" key="11">
    <source>
        <dbReference type="ARBA" id="ARBA00031130"/>
    </source>
</evidence>
<reference evidence="13" key="1">
    <citation type="submission" date="2022-11" db="UniProtKB">
        <authorList>
            <consortium name="WormBaseParasite"/>
        </authorList>
    </citation>
    <scope>IDENTIFICATION</scope>
</reference>
<dbReference type="Pfam" id="PF02586">
    <property type="entry name" value="SRAP"/>
    <property type="match status" value="1"/>
</dbReference>
<dbReference type="Proteomes" id="UP000887565">
    <property type="component" value="Unplaced"/>
</dbReference>
<evidence type="ECO:0000313" key="13">
    <source>
        <dbReference type="WBParaSite" id="nRc.2.0.1.t06605-RA"/>
    </source>
</evidence>
<keyword evidence="3" id="KW-0645">Protease</keyword>
<dbReference type="GO" id="GO:0106300">
    <property type="term" value="P:protein-DNA covalent cross-linking repair"/>
    <property type="evidence" value="ECO:0007669"/>
    <property type="project" value="InterPro"/>
</dbReference>
<evidence type="ECO:0000256" key="10">
    <source>
        <dbReference type="ARBA" id="ARBA00030898"/>
    </source>
</evidence>
<proteinExistence type="inferred from homology"/>
<evidence type="ECO:0000256" key="2">
    <source>
        <dbReference type="ARBA" id="ARBA00015888"/>
    </source>
</evidence>
<evidence type="ECO:0000256" key="4">
    <source>
        <dbReference type="ARBA" id="ARBA00022763"/>
    </source>
</evidence>
<evidence type="ECO:0000256" key="6">
    <source>
        <dbReference type="ARBA" id="ARBA00023124"/>
    </source>
</evidence>
<dbReference type="AlphaFoldDB" id="A0A915HXQ7"/>
<accession>A0A915HXQ7</accession>
<dbReference type="PANTHER" id="PTHR13604">
    <property type="entry name" value="DC12-RELATED"/>
    <property type="match status" value="1"/>
</dbReference>
<dbReference type="InterPro" id="IPR003738">
    <property type="entry name" value="SRAP"/>
</dbReference>
<keyword evidence="8" id="KW-0456">Lyase</keyword>
<keyword evidence="7" id="KW-0238">DNA-binding</keyword>
<evidence type="ECO:0000313" key="12">
    <source>
        <dbReference type="Proteomes" id="UP000887565"/>
    </source>
</evidence>